<organism evidence="3 4">
    <name type="scientific">Candidatus Limadaptatus stercoripullorum</name>
    <dbReference type="NCBI Taxonomy" id="2840846"/>
    <lineage>
        <taxon>Bacteria</taxon>
        <taxon>Bacillati</taxon>
        <taxon>Bacillota</taxon>
        <taxon>Clostridia</taxon>
        <taxon>Eubacteriales</taxon>
        <taxon>Candidatus Limadaptatus</taxon>
    </lineage>
</organism>
<dbReference type="Pfam" id="PF01738">
    <property type="entry name" value="DLH"/>
    <property type="match status" value="1"/>
</dbReference>
<evidence type="ECO:0000313" key="3">
    <source>
        <dbReference type="EMBL" id="HIU99295.1"/>
    </source>
</evidence>
<dbReference type="AlphaFoldDB" id="A0A9D1NB52"/>
<evidence type="ECO:0000259" key="2">
    <source>
        <dbReference type="Pfam" id="PF01738"/>
    </source>
</evidence>
<proteinExistence type="predicted"/>
<reference evidence="3" key="2">
    <citation type="journal article" date="2021" name="PeerJ">
        <title>Extensive microbial diversity within the chicken gut microbiome revealed by metagenomics and culture.</title>
        <authorList>
            <person name="Gilroy R."/>
            <person name="Ravi A."/>
            <person name="Getino M."/>
            <person name="Pursley I."/>
            <person name="Horton D.L."/>
            <person name="Alikhan N.F."/>
            <person name="Baker D."/>
            <person name="Gharbi K."/>
            <person name="Hall N."/>
            <person name="Watson M."/>
            <person name="Adriaenssens E.M."/>
            <person name="Foster-Nyarko E."/>
            <person name="Jarju S."/>
            <person name="Secka A."/>
            <person name="Antonio M."/>
            <person name="Oren A."/>
            <person name="Chaudhuri R.R."/>
            <person name="La Ragione R."/>
            <person name="Hildebrand F."/>
            <person name="Pallen M.J."/>
        </authorList>
    </citation>
    <scope>NUCLEOTIDE SEQUENCE</scope>
    <source>
        <strain evidence="3">10406</strain>
    </source>
</reference>
<dbReference type="EMBL" id="DVOE01000085">
    <property type="protein sequence ID" value="HIU99295.1"/>
    <property type="molecule type" value="Genomic_DNA"/>
</dbReference>
<dbReference type="Proteomes" id="UP000886857">
    <property type="component" value="Unassembled WGS sequence"/>
</dbReference>
<dbReference type="PANTHER" id="PTHR22946">
    <property type="entry name" value="DIENELACTONE HYDROLASE DOMAIN-CONTAINING PROTEIN-RELATED"/>
    <property type="match status" value="1"/>
</dbReference>
<dbReference type="PANTHER" id="PTHR22946:SF9">
    <property type="entry name" value="POLYKETIDE TRANSFERASE AF380"/>
    <property type="match status" value="1"/>
</dbReference>
<dbReference type="InterPro" id="IPR050261">
    <property type="entry name" value="FrsA_esterase"/>
</dbReference>
<dbReference type="InterPro" id="IPR029058">
    <property type="entry name" value="AB_hydrolase_fold"/>
</dbReference>
<evidence type="ECO:0000313" key="4">
    <source>
        <dbReference type="Proteomes" id="UP000886857"/>
    </source>
</evidence>
<name>A0A9D1NB52_9FIRM</name>
<gene>
    <name evidence="3" type="ORF">IAC73_05590</name>
</gene>
<accession>A0A9D1NB52</accession>
<feature type="domain" description="Dienelactone hydrolase" evidence="2">
    <location>
        <begin position="77"/>
        <end position="201"/>
    </location>
</feature>
<dbReference type="Gene3D" id="3.40.50.1820">
    <property type="entry name" value="alpha/beta hydrolase"/>
    <property type="match status" value="1"/>
</dbReference>
<sequence>MTTTEIWEGFNPVKDGTETSIISASEKGNLSTSDIFFTSEKTEGGRVRVFARVTFDNRWRDPRPAILLLPSRDPSRTFDDVTRSLVSEGYVVCLCDYAGNFDGGDRDKRTSYPDCYSYAQAPACFRDLLAIGATARETAWFQWVKVARRAVTTLAELKYVDADRIAVMGMDCGAQIAWQLAGIDGRIRALIPINGGGYLWRSPSSPAPADDATRAFSAGVGAETYAKFVSCPTCYIVSSNTRDADIDAAGEILSLVPSGCKAFMVAQGSSGQVSLSVYDSLIKWLKTYFAHDAEPLPMPQVRFNADEHILYLRLSAPGAPEKVSVFFSAEGDLPFVRNWRELPEGQLGDTGERIYHIPVSDPEDTVAAYARVTFPGGISVCSPVATVKPSGLGVQADIKAAAASRIVYNGSMGKGQFRVTTNGFFLDDTLLEAKKGPFGITGVGTKKGVLSLSLDTNESFSADRSAMLQMDICSAEPRLIRFGFASPSSPVDYGCVIKLGGGDFWQKIKLSASDMKNPEGKTLPSFGGCRLLTIAGAEGVLFNNLVWI</sequence>
<reference evidence="3" key="1">
    <citation type="submission" date="2020-10" db="EMBL/GenBank/DDBJ databases">
        <authorList>
            <person name="Gilroy R."/>
        </authorList>
    </citation>
    <scope>NUCLEOTIDE SEQUENCE</scope>
    <source>
        <strain evidence="3">10406</strain>
    </source>
</reference>
<keyword evidence="1 3" id="KW-0378">Hydrolase</keyword>
<evidence type="ECO:0000256" key="1">
    <source>
        <dbReference type="ARBA" id="ARBA00022801"/>
    </source>
</evidence>
<protein>
    <submittedName>
        <fullName evidence="3">Dienelactone hydrolase family protein</fullName>
    </submittedName>
</protein>
<comment type="caution">
    <text evidence="3">The sequence shown here is derived from an EMBL/GenBank/DDBJ whole genome shotgun (WGS) entry which is preliminary data.</text>
</comment>
<dbReference type="InterPro" id="IPR002925">
    <property type="entry name" value="Dienelactn_hydro"/>
</dbReference>
<dbReference type="GO" id="GO:0052689">
    <property type="term" value="F:carboxylic ester hydrolase activity"/>
    <property type="evidence" value="ECO:0007669"/>
    <property type="project" value="UniProtKB-ARBA"/>
</dbReference>
<dbReference type="SUPFAM" id="SSF53474">
    <property type="entry name" value="alpha/beta-Hydrolases"/>
    <property type="match status" value="1"/>
</dbReference>